<proteinExistence type="predicted"/>
<reference evidence="1 2" key="1">
    <citation type="submission" date="2019-06" db="EMBL/GenBank/DDBJ databases">
        <title>Sorghum-associated microbial communities from plants grown in Nebraska, USA.</title>
        <authorList>
            <person name="Schachtman D."/>
        </authorList>
    </citation>
    <scope>NUCLEOTIDE SEQUENCE [LARGE SCALE GENOMIC DNA]</scope>
    <source>
        <strain evidence="1 2">T529</strain>
    </source>
</reference>
<name>A0A561C247_9BURK</name>
<evidence type="ECO:0000313" key="1">
    <source>
        <dbReference type="EMBL" id="TWD85117.1"/>
    </source>
</evidence>
<dbReference type="EMBL" id="VIVL01000006">
    <property type="protein sequence ID" value="TWD85117.1"/>
    <property type="molecule type" value="Genomic_DNA"/>
</dbReference>
<dbReference type="AlphaFoldDB" id="A0A561C247"/>
<evidence type="ECO:0000313" key="2">
    <source>
        <dbReference type="Proteomes" id="UP000319722"/>
    </source>
</evidence>
<protein>
    <submittedName>
        <fullName evidence="1">Uncharacterized protein</fullName>
    </submittedName>
</protein>
<accession>A0A561C247</accession>
<sequence>MAPATGPACHEDFGLQAGFPAASSLALSKHQQGDFDEADTTYCTDPGCSSHGRLRGPACIGCGRRLGRRRWGRWRGRGRWRRQCRRRRGCRCGRQWRRRGQRVQCLGQCSHPGDTRHARDASHEYIACNASHACDAGHPVAAVFVFVVHDVSHARDAGSARFQGRQHDDDACGACNAGTEEVRNGASLSARPMAGSGQLPAGQCRGGSARLDAQLLEDVLEMLVDRARAGAEDLADVAVGLALGEP</sequence>
<comment type="caution">
    <text evidence="1">The sequence shown here is derived from an EMBL/GenBank/DDBJ whole genome shotgun (WGS) entry which is preliminary data.</text>
</comment>
<gene>
    <name evidence="1" type="ORF">FB547_106202</name>
</gene>
<organism evidence="1 2">
    <name type="scientific">Variovorax beijingensis</name>
    <dbReference type="NCBI Taxonomy" id="2496117"/>
    <lineage>
        <taxon>Bacteria</taxon>
        <taxon>Pseudomonadati</taxon>
        <taxon>Pseudomonadota</taxon>
        <taxon>Betaproteobacteria</taxon>
        <taxon>Burkholderiales</taxon>
        <taxon>Comamonadaceae</taxon>
        <taxon>Variovorax</taxon>
    </lineage>
</organism>
<dbReference type="Proteomes" id="UP000319722">
    <property type="component" value="Unassembled WGS sequence"/>
</dbReference>